<dbReference type="Proteomes" id="UP000584325">
    <property type="component" value="Unassembled WGS sequence"/>
</dbReference>
<accession>A0A4P8HMD2</accession>
<reference evidence="1 4" key="2">
    <citation type="submission" date="2020-08" db="EMBL/GenBank/DDBJ databases">
        <title>Genomic Encyclopedia of Type Strains, Phase III (KMG-III): the genomes of soil and plant-associated and newly described type strains.</title>
        <authorList>
            <person name="Whitman W."/>
        </authorList>
    </citation>
    <scope>NUCLEOTIDE SEQUENCE [LARGE SCALE GENOMIC DNA]</scope>
    <source>
        <strain evidence="1 4">CECT 7753</strain>
    </source>
</reference>
<proteinExistence type="predicted"/>
<keyword evidence="3" id="KW-1185">Reference proteome</keyword>
<dbReference type="RefSeq" id="WP_137312399.1">
    <property type="nucleotide sequence ID" value="NZ_CP040017.1"/>
</dbReference>
<sequence length="107" mass="11060">MAPIVIVGAGMAAYALGRELRKLDKSTPLLFVTGDSGDAYAKPMLSNALALGKEAAQLVSATAGQMASTLGARLLTHTRVRCMREADGFMLELADGSLQDGVVPVPA</sequence>
<protein>
    <submittedName>
        <fullName evidence="1">NAD(P)H-nitrite reductase large subunit</fullName>
    </submittedName>
</protein>
<dbReference type="OrthoDB" id="9769238at2"/>
<dbReference type="Proteomes" id="UP000298763">
    <property type="component" value="Chromosome"/>
</dbReference>
<dbReference type="InterPro" id="IPR036188">
    <property type="entry name" value="FAD/NAD-bd_sf"/>
</dbReference>
<dbReference type="EMBL" id="JACHXS010000001">
    <property type="protein sequence ID" value="MBB3219422.1"/>
    <property type="molecule type" value="Genomic_DNA"/>
</dbReference>
<reference evidence="2 3" key="1">
    <citation type="submission" date="2019-05" db="EMBL/GenBank/DDBJ databases">
        <title>Draft Genome Sequences of Six Type Strains of the Genus Massilia.</title>
        <authorList>
            <person name="Miess H."/>
            <person name="Frediansyhah A."/>
            <person name="Gross H."/>
        </authorList>
    </citation>
    <scope>NUCLEOTIDE SEQUENCE [LARGE SCALE GENOMIC DNA]</scope>
    <source>
        <strain evidence="2 3">DSMZ 26121</strain>
    </source>
</reference>
<dbReference type="AlphaFoldDB" id="A0A4P8HMD2"/>
<evidence type="ECO:0000313" key="3">
    <source>
        <dbReference type="Proteomes" id="UP000298763"/>
    </source>
</evidence>
<name>A0A4P8HMD2_9BURK</name>
<evidence type="ECO:0000313" key="1">
    <source>
        <dbReference type="EMBL" id="MBB3219422.1"/>
    </source>
</evidence>
<organism evidence="1 4">
    <name type="scientific">Pseudoduganella umbonata</name>
    <dbReference type="NCBI Taxonomy" id="864828"/>
    <lineage>
        <taxon>Bacteria</taxon>
        <taxon>Pseudomonadati</taxon>
        <taxon>Pseudomonadota</taxon>
        <taxon>Betaproteobacteria</taxon>
        <taxon>Burkholderiales</taxon>
        <taxon>Oxalobacteraceae</taxon>
        <taxon>Telluria group</taxon>
        <taxon>Pseudoduganella</taxon>
    </lineage>
</organism>
<dbReference type="Gene3D" id="3.50.50.60">
    <property type="entry name" value="FAD/NAD(P)-binding domain"/>
    <property type="match status" value="1"/>
</dbReference>
<dbReference type="EMBL" id="CP040017">
    <property type="protein sequence ID" value="QCP09512.1"/>
    <property type="molecule type" value="Genomic_DNA"/>
</dbReference>
<dbReference type="SUPFAM" id="SSF51905">
    <property type="entry name" value="FAD/NAD(P)-binding domain"/>
    <property type="match status" value="1"/>
</dbReference>
<evidence type="ECO:0000313" key="2">
    <source>
        <dbReference type="EMBL" id="QCP09512.1"/>
    </source>
</evidence>
<gene>
    <name evidence="2" type="ORF">FCL38_03060</name>
    <name evidence="1" type="ORF">FHS02_000209</name>
</gene>
<evidence type="ECO:0000313" key="4">
    <source>
        <dbReference type="Proteomes" id="UP000584325"/>
    </source>
</evidence>